<comment type="caution">
    <text evidence="18">The sequence shown here is derived from an EMBL/GenBank/DDBJ whole genome shotgun (WGS) entry which is preliminary data.</text>
</comment>
<comment type="catalytic activity">
    <reaction evidence="15">
        <text>IMP + diphosphate = hypoxanthine + 5-phospho-alpha-D-ribose 1-diphosphate</text>
        <dbReference type="Rhea" id="RHEA:17973"/>
        <dbReference type="ChEBI" id="CHEBI:17368"/>
        <dbReference type="ChEBI" id="CHEBI:33019"/>
        <dbReference type="ChEBI" id="CHEBI:58017"/>
        <dbReference type="ChEBI" id="CHEBI:58053"/>
        <dbReference type="EC" id="2.4.2.8"/>
    </reaction>
    <physiologicalReaction direction="right-to-left" evidence="15">
        <dbReference type="Rhea" id="RHEA:17975"/>
    </physiologicalReaction>
</comment>
<dbReference type="CDD" id="cd06223">
    <property type="entry name" value="PRTases_typeI"/>
    <property type="match status" value="1"/>
</dbReference>
<sequence length="180" mass="20081">MKNMKIKEILMTEEEISGIVSCLADRINNDCKNCDKLTVICVLKGAAVFASDLIRKLSVPDVKVCFIKAESYGSAVESSGSVKINSYEPLEIQGEDVLIVEDIVDTGHTLSQLTAQLKKLRPRSLKVCTMFDKPTRRCTEFVPDYAGAEIPNEFIVGYGLDFDERYRNLPYVAVLDDCTE</sequence>
<dbReference type="GO" id="GO:0032264">
    <property type="term" value="P:IMP salvage"/>
    <property type="evidence" value="ECO:0007669"/>
    <property type="project" value="TreeGrafter"/>
</dbReference>
<evidence type="ECO:0000313" key="18">
    <source>
        <dbReference type="EMBL" id="HIV85978.1"/>
    </source>
</evidence>
<dbReference type="InterPro" id="IPR029057">
    <property type="entry name" value="PRTase-like"/>
</dbReference>
<dbReference type="GO" id="GO:0005829">
    <property type="term" value="C:cytosol"/>
    <property type="evidence" value="ECO:0007669"/>
    <property type="project" value="TreeGrafter"/>
</dbReference>
<evidence type="ECO:0000256" key="9">
    <source>
        <dbReference type="ARBA" id="ARBA00022679"/>
    </source>
</evidence>
<comment type="similarity">
    <text evidence="6 16">Belongs to the purine/pyrimidine phosphoribosyltransferase family.</text>
</comment>
<dbReference type="Gene3D" id="3.40.50.2020">
    <property type="match status" value="1"/>
</dbReference>
<comment type="function">
    <text evidence="2">Purine salvage pathway enzyme that catalyzes the transfer of the ribosyl-5-phosphate group from 5-phospho-alpha-D-ribose 1-diphosphate (PRPP) to the N9 position of the 6-oxopurines hypoxanthine and guanine to form the corresponding ribonucleotides IMP (inosine 5'-monophosphate) and GMP (guanosine 5'-monophosphate), with the release of PPi.</text>
</comment>
<keyword evidence="10 16" id="KW-0479">Metal-binding</keyword>
<evidence type="ECO:0000256" key="6">
    <source>
        <dbReference type="ARBA" id="ARBA00008391"/>
    </source>
</evidence>
<gene>
    <name evidence="18" type="primary">hpt</name>
    <name evidence="18" type="ORF">H9900_04125</name>
</gene>
<comment type="pathway">
    <text evidence="5">Purine metabolism; GMP biosynthesis via salvage pathway; GMP from guanine: step 1/1.</text>
</comment>
<dbReference type="NCBIfam" id="TIGR01203">
    <property type="entry name" value="HGPRTase"/>
    <property type="match status" value="1"/>
</dbReference>
<keyword evidence="9 16" id="KW-0808">Transferase</keyword>
<dbReference type="Pfam" id="PF00156">
    <property type="entry name" value="Pribosyltran"/>
    <property type="match status" value="1"/>
</dbReference>
<dbReference type="InterPro" id="IPR050408">
    <property type="entry name" value="HGPRT"/>
</dbReference>
<dbReference type="GO" id="GO:0006166">
    <property type="term" value="P:purine ribonucleoside salvage"/>
    <property type="evidence" value="ECO:0007669"/>
    <property type="project" value="UniProtKB-KW"/>
</dbReference>
<evidence type="ECO:0000259" key="17">
    <source>
        <dbReference type="Pfam" id="PF00156"/>
    </source>
</evidence>
<evidence type="ECO:0000256" key="14">
    <source>
        <dbReference type="ARBA" id="ARBA00048811"/>
    </source>
</evidence>
<dbReference type="GO" id="GO:0000166">
    <property type="term" value="F:nucleotide binding"/>
    <property type="evidence" value="ECO:0007669"/>
    <property type="project" value="UniProtKB-KW"/>
</dbReference>
<reference evidence="18" key="1">
    <citation type="journal article" date="2021" name="PeerJ">
        <title>Extensive microbial diversity within the chicken gut microbiome revealed by metagenomics and culture.</title>
        <authorList>
            <person name="Gilroy R."/>
            <person name="Ravi A."/>
            <person name="Getino M."/>
            <person name="Pursley I."/>
            <person name="Horton D.L."/>
            <person name="Alikhan N.F."/>
            <person name="Baker D."/>
            <person name="Gharbi K."/>
            <person name="Hall N."/>
            <person name="Watson M."/>
            <person name="Adriaenssens E.M."/>
            <person name="Foster-Nyarko E."/>
            <person name="Jarju S."/>
            <person name="Secka A."/>
            <person name="Antonio M."/>
            <person name="Oren A."/>
            <person name="Chaudhuri R.R."/>
            <person name="La Ragione R."/>
            <person name="Hildebrand F."/>
            <person name="Pallen M.J."/>
        </authorList>
    </citation>
    <scope>NUCLEOTIDE SEQUENCE</scope>
    <source>
        <strain evidence="18">5790</strain>
    </source>
</reference>
<dbReference type="EMBL" id="DXIJ01000084">
    <property type="protein sequence ID" value="HIV85978.1"/>
    <property type="molecule type" value="Genomic_DNA"/>
</dbReference>
<comment type="catalytic activity">
    <reaction evidence="14">
        <text>GMP + diphosphate = guanine + 5-phospho-alpha-D-ribose 1-diphosphate</text>
        <dbReference type="Rhea" id="RHEA:25424"/>
        <dbReference type="ChEBI" id="CHEBI:16235"/>
        <dbReference type="ChEBI" id="CHEBI:33019"/>
        <dbReference type="ChEBI" id="CHEBI:58017"/>
        <dbReference type="ChEBI" id="CHEBI:58115"/>
        <dbReference type="EC" id="2.4.2.8"/>
    </reaction>
    <physiologicalReaction direction="right-to-left" evidence="14">
        <dbReference type="Rhea" id="RHEA:25426"/>
    </physiologicalReaction>
</comment>
<dbReference type="InterPro" id="IPR000836">
    <property type="entry name" value="PRTase_dom"/>
</dbReference>
<keyword evidence="13 16" id="KW-0460">Magnesium</keyword>
<evidence type="ECO:0000256" key="3">
    <source>
        <dbReference type="ARBA" id="ARBA00004496"/>
    </source>
</evidence>
<keyword evidence="8 16" id="KW-0328">Glycosyltransferase</keyword>
<evidence type="ECO:0000256" key="16">
    <source>
        <dbReference type="RuleBase" id="RU364099"/>
    </source>
</evidence>
<dbReference type="GO" id="GO:0000287">
    <property type="term" value="F:magnesium ion binding"/>
    <property type="evidence" value="ECO:0007669"/>
    <property type="project" value="TreeGrafter"/>
</dbReference>
<keyword evidence="11 16" id="KW-0660">Purine salvage</keyword>
<evidence type="ECO:0000256" key="4">
    <source>
        <dbReference type="ARBA" id="ARBA00004669"/>
    </source>
</evidence>
<evidence type="ECO:0000256" key="1">
    <source>
        <dbReference type="ARBA" id="ARBA00001946"/>
    </source>
</evidence>
<dbReference type="Proteomes" id="UP000824162">
    <property type="component" value="Unassembled WGS sequence"/>
</dbReference>
<dbReference type="SUPFAM" id="SSF53271">
    <property type="entry name" value="PRTase-like"/>
    <property type="match status" value="1"/>
</dbReference>
<evidence type="ECO:0000256" key="8">
    <source>
        <dbReference type="ARBA" id="ARBA00022676"/>
    </source>
</evidence>
<comment type="subcellular location">
    <subcellularLocation>
        <location evidence="3 16">Cytoplasm</location>
    </subcellularLocation>
</comment>
<dbReference type="AlphaFoldDB" id="A0A9D1PR57"/>
<reference evidence="18" key="2">
    <citation type="submission" date="2021-04" db="EMBL/GenBank/DDBJ databases">
        <authorList>
            <person name="Gilroy R."/>
        </authorList>
    </citation>
    <scope>NUCLEOTIDE SEQUENCE</scope>
    <source>
        <strain evidence="18">5790</strain>
    </source>
</reference>
<evidence type="ECO:0000256" key="10">
    <source>
        <dbReference type="ARBA" id="ARBA00022723"/>
    </source>
</evidence>
<evidence type="ECO:0000313" key="19">
    <source>
        <dbReference type="Proteomes" id="UP000824162"/>
    </source>
</evidence>
<dbReference type="FunFam" id="3.40.50.2020:FF:000006">
    <property type="entry name" value="Hypoxanthine phosphoribosyltransferase"/>
    <property type="match status" value="1"/>
</dbReference>
<dbReference type="GO" id="GO:0032263">
    <property type="term" value="P:GMP salvage"/>
    <property type="evidence" value="ECO:0007669"/>
    <property type="project" value="TreeGrafter"/>
</dbReference>
<dbReference type="GO" id="GO:0006178">
    <property type="term" value="P:guanine salvage"/>
    <property type="evidence" value="ECO:0007669"/>
    <property type="project" value="TreeGrafter"/>
</dbReference>
<comment type="cofactor">
    <cofactor evidence="1 16">
        <name>Mg(2+)</name>
        <dbReference type="ChEBI" id="CHEBI:18420"/>
    </cofactor>
</comment>
<evidence type="ECO:0000256" key="13">
    <source>
        <dbReference type="ARBA" id="ARBA00022842"/>
    </source>
</evidence>
<evidence type="ECO:0000256" key="11">
    <source>
        <dbReference type="ARBA" id="ARBA00022726"/>
    </source>
</evidence>
<feature type="domain" description="Phosphoribosyltransferase" evidence="17">
    <location>
        <begin position="19"/>
        <end position="162"/>
    </location>
</feature>
<accession>A0A9D1PR57</accession>
<dbReference type="GO" id="GO:0052657">
    <property type="term" value="F:guanine phosphoribosyltransferase activity"/>
    <property type="evidence" value="ECO:0007669"/>
    <property type="project" value="UniProtKB-ARBA"/>
</dbReference>
<evidence type="ECO:0000256" key="2">
    <source>
        <dbReference type="ARBA" id="ARBA00002049"/>
    </source>
</evidence>
<organism evidence="18 19">
    <name type="scientific">Candidatus Monoglobus merdigallinarum</name>
    <dbReference type="NCBI Taxonomy" id="2838698"/>
    <lineage>
        <taxon>Bacteria</taxon>
        <taxon>Bacillati</taxon>
        <taxon>Bacillota</taxon>
        <taxon>Clostridia</taxon>
        <taxon>Monoglobales</taxon>
        <taxon>Monoglobaceae</taxon>
        <taxon>Monoglobus</taxon>
    </lineage>
</organism>
<evidence type="ECO:0000256" key="5">
    <source>
        <dbReference type="ARBA" id="ARBA00004676"/>
    </source>
</evidence>
<keyword evidence="7 16" id="KW-0963">Cytoplasm</keyword>
<dbReference type="EC" id="2.4.2.8" evidence="16"/>
<evidence type="ECO:0000256" key="7">
    <source>
        <dbReference type="ARBA" id="ARBA00022490"/>
    </source>
</evidence>
<proteinExistence type="inferred from homology"/>
<dbReference type="InterPro" id="IPR005904">
    <property type="entry name" value="Hxn_phspho_trans"/>
</dbReference>
<evidence type="ECO:0000256" key="15">
    <source>
        <dbReference type="ARBA" id="ARBA00049402"/>
    </source>
</evidence>
<dbReference type="GO" id="GO:0004422">
    <property type="term" value="F:hypoxanthine phosphoribosyltransferase activity"/>
    <property type="evidence" value="ECO:0007669"/>
    <property type="project" value="InterPro"/>
</dbReference>
<evidence type="ECO:0000256" key="12">
    <source>
        <dbReference type="ARBA" id="ARBA00022741"/>
    </source>
</evidence>
<keyword evidence="12 16" id="KW-0547">Nucleotide-binding</keyword>
<protein>
    <recommendedName>
        <fullName evidence="16">Hypoxanthine phosphoribosyltransferase</fullName>
        <ecNumber evidence="16">2.4.2.8</ecNumber>
    </recommendedName>
</protein>
<dbReference type="GO" id="GO:0046100">
    <property type="term" value="P:hypoxanthine metabolic process"/>
    <property type="evidence" value="ECO:0007669"/>
    <property type="project" value="TreeGrafter"/>
</dbReference>
<comment type="pathway">
    <text evidence="4 16">Purine metabolism; IMP biosynthesis via salvage pathway; IMP from hypoxanthine: step 1/1.</text>
</comment>
<dbReference type="PANTHER" id="PTHR43340">
    <property type="entry name" value="HYPOXANTHINE-GUANINE PHOSPHORIBOSYLTRANSFERASE"/>
    <property type="match status" value="1"/>
</dbReference>
<name>A0A9D1PR57_9FIRM</name>
<dbReference type="PANTHER" id="PTHR43340:SF1">
    <property type="entry name" value="HYPOXANTHINE PHOSPHORIBOSYLTRANSFERASE"/>
    <property type="match status" value="1"/>
</dbReference>